<gene>
    <name evidence="2" type="ORF">GT037_010965</name>
</gene>
<dbReference type="EMBL" id="JAAABM010000026">
    <property type="protein sequence ID" value="KAF7671001.1"/>
    <property type="molecule type" value="Genomic_DNA"/>
</dbReference>
<comment type="caution">
    <text evidence="2">The sequence shown here is derived from an EMBL/GenBank/DDBJ whole genome shotgun (WGS) entry which is preliminary data.</text>
</comment>
<evidence type="ECO:0000313" key="3">
    <source>
        <dbReference type="Proteomes" id="UP000596902"/>
    </source>
</evidence>
<proteinExistence type="predicted"/>
<keyword evidence="1" id="KW-0812">Transmembrane</keyword>
<protein>
    <submittedName>
        <fullName evidence="2">Uncharacterized protein</fullName>
    </submittedName>
</protein>
<dbReference type="GeneID" id="62209190"/>
<keyword evidence="1" id="KW-0472">Membrane</keyword>
<reference evidence="2" key="2">
    <citation type="submission" date="2020-08" db="EMBL/GenBank/DDBJ databases">
        <title>Draft Genome Sequence of Cumin Blight Pathogen Alternaria burnsii.</title>
        <authorList>
            <person name="Feng Z."/>
        </authorList>
    </citation>
    <scope>NUCLEOTIDE SEQUENCE</scope>
    <source>
        <strain evidence="2">CBS107.38</strain>
    </source>
</reference>
<keyword evidence="3" id="KW-1185">Reference proteome</keyword>
<evidence type="ECO:0000256" key="1">
    <source>
        <dbReference type="SAM" id="Phobius"/>
    </source>
</evidence>
<evidence type="ECO:0000313" key="2">
    <source>
        <dbReference type="EMBL" id="KAF7671001.1"/>
    </source>
</evidence>
<keyword evidence="1" id="KW-1133">Transmembrane helix</keyword>
<organism evidence="2 3">
    <name type="scientific">Alternaria burnsii</name>
    <dbReference type="NCBI Taxonomy" id="1187904"/>
    <lineage>
        <taxon>Eukaryota</taxon>
        <taxon>Fungi</taxon>
        <taxon>Dikarya</taxon>
        <taxon>Ascomycota</taxon>
        <taxon>Pezizomycotina</taxon>
        <taxon>Dothideomycetes</taxon>
        <taxon>Pleosporomycetidae</taxon>
        <taxon>Pleosporales</taxon>
        <taxon>Pleosporineae</taxon>
        <taxon>Pleosporaceae</taxon>
        <taxon>Alternaria</taxon>
        <taxon>Alternaria sect. Alternaria</taxon>
    </lineage>
</organism>
<feature type="non-terminal residue" evidence="2">
    <location>
        <position position="1"/>
    </location>
</feature>
<reference evidence="2" key="1">
    <citation type="submission" date="2020-01" db="EMBL/GenBank/DDBJ databases">
        <authorList>
            <person name="Feng Z.H.Z."/>
        </authorList>
    </citation>
    <scope>NUCLEOTIDE SEQUENCE</scope>
    <source>
        <strain evidence="2">CBS107.38</strain>
    </source>
</reference>
<accession>A0A8H7AUY1</accession>
<dbReference type="Proteomes" id="UP000596902">
    <property type="component" value="Unassembled WGS sequence"/>
</dbReference>
<sequence length="87" mass="9478">HTILSQETSSDTVPPSSALLCLPVPGLVATRAKLIPSRQRGTRTATFVTLSCLLQRLLLVYTLLPIVAPNIWVIGSRWSVVLPEKCL</sequence>
<dbReference type="RefSeq" id="XP_038781383.1">
    <property type="nucleotide sequence ID" value="XM_038936012.1"/>
</dbReference>
<dbReference type="AlphaFoldDB" id="A0A8H7AUY1"/>
<name>A0A8H7AUY1_9PLEO</name>
<feature type="transmembrane region" description="Helical" evidence="1">
    <location>
        <begin position="47"/>
        <end position="68"/>
    </location>
</feature>